<evidence type="ECO:0008006" key="3">
    <source>
        <dbReference type="Google" id="ProtNLM"/>
    </source>
</evidence>
<proteinExistence type="predicted"/>
<dbReference type="AlphaFoldDB" id="A0A1E7QJQ6"/>
<protein>
    <recommendedName>
        <fullName evidence="3">DUF1013 domain-containing protein</fullName>
    </recommendedName>
</protein>
<evidence type="ECO:0000313" key="2">
    <source>
        <dbReference type="Proteomes" id="UP000175679"/>
    </source>
</evidence>
<dbReference type="RefSeq" id="WP_070065302.1">
    <property type="nucleotide sequence ID" value="NZ_MJMG01000010.1"/>
</dbReference>
<organism evidence="1 2">
    <name type="scientific">Wolbachia pipientis</name>
    <dbReference type="NCBI Taxonomy" id="955"/>
    <lineage>
        <taxon>Bacteria</taxon>
        <taxon>Pseudomonadati</taxon>
        <taxon>Pseudomonadota</taxon>
        <taxon>Alphaproteobacteria</taxon>
        <taxon>Rickettsiales</taxon>
        <taxon>Anaplasmataceae</taxon>
        <taxon>Wolbachieae</taxon>
        <taxon>Wolbachia</taxon>
    </lineage>
</organism>
<name>A0A1E7QJQ6_WOLPI</name>
<dbReference type="Proteomes" id="UP000175679">
    <property type="component" value="Unassembled WGS sequence"/>
</dbReference>
<reference evidence="1 2" key="1">
    <citation type="submission" date="2016-09" db="EMBL/GenBank/DDBJ databases">
        <title>Genomic evidence for plant-parasitic nematodes as the earliest Wolbachia hosts.</title>
        <authorList>
            <person name="Brown A.M."/>
            <person name="Wasala S.K."/>
            <person name="Howe D.K."/>
            <person name="Peetz A.B."/>
            <person name="Zasada I.A."/>
            <person name="Denver D.R."/>
        </authorList>
    </citation>
    <scope>NUCLEOTIDE SEQUENCE [LARGE SCALE GENOMIC DNA]</scope>
    <source>
        <strain evidence="2">wPpe</strain>
    </source>
</reference>
<evidence type="ECO:0000313" key="1">
    <source>
        <dbReference type="EMBL" id="OEY86454.1"/>
    </source>
</evidence>
<dbReference type="InterPro" id="IPR010421">
    <property type="entry name" value="TrcR"/>
</dbReference>
<comment type="caution">
    <text evidence="1">The sequence shown here is derived from an EMBL/GenBank/DDBJ whole genome shotgun (WGS) entry which is preliminary data.</text>
</comment>
<sequence>MASLKSMEFPEISEKNKQFFMRIAAWLVDNTSLTFEQIAQCCSLPLEEVQDIADEEIYIEKYNPIASEVIMEKDITDCQRDPNRVPKLIIKNLKRRKNKMINGFILHPRRRDKPDAIYHLIKKFPMLDNNVIAKLVSTTSCTVERIRNGSYYNMQNVKPQDPVLLGLCSQKNLEAEVENAEVEREKQERLNKIFKMIHFFCILT</sequence>
<gene>
    <name evidence="1" type="ORF">BIY23_04030</name>
</gene>
<keyword evidence="2" id="KW-1185">Reference proteome</keyword>
<dbReference type="Pfam" id="PF06242">
    <property type="entry name" value="TrcR"/>
    <property type="match status" value="1"/>
</dbReference>
<dbReference type="OrthoDB" id="9789843at2"/>
<dbReference type="EMBL" id="MJMG01000010">
    <property type="protein sequence ID" value="OEY86454.1"/>
    <property type="molecule type" value="Genomic_DNA"/>
</dbReference>
<accession>A0A1E7QJQ6</accession>